<dbReference type="RefSeq" id="WP_198114819.1">
    <property type="nucleotide sequence ID" value="NZ_CBDBYR010000109.1"/>
</dbReference>
<evidence type="ECO:0000313" key="1">
    <source>
        <dbReference type="EMBL" id="UUN95950.1"/>
    </source>
</evidence>
<dbReference type="EMBL" id="CP092085">
    <property type="protein sequence ID" value="UUN95950.1"/>
    <property type="molecule type" value="Genomic_DNA"/>
</dbReference>
<reference evidence="1" key="1">
    <citation type="submission" date="2022-02" db="EMBL/GenBank/DDBJ databases">
        <title>Characterization of Tn125 harboring carbapenem-resistant Acinetobacter bereziniae clinical isolates.</title>
        <authorList>
            <person name="Wong N.-K."/>
            <person name="Pan Q."/>
        </authorList>
    </citation>
    <scope>NUCLEOTIDE SEQUENCE</scope>
    <source>
        <strain evidence="1">GD03393</strain>
    </source>
</reference>
<dbReference type="Proteomes" id="UP000644140">
    <property type="component" value="Chromosome"/>
</dbReference>
<evidence type="ECO:0000313" key="2">
    <source>
        <dbReference type="Proteomes" id="UP000644140"/>
    </source>
</evidence>
<dbReference type="AlphaFoldDB" id="A0A8I1AMK1"/>
<name>A0A8I1AMK1_ACIBZ</name>
<protein>
    <submittedName>
        <fullName evidence="1">Phage virion morphogenesis protein</fullName>
    </submittedName>
</protein>
<proteinExistence type="predicted"/>
<sequence length="165" mass="18258">MAIAITITAESSPLEAIFKTLGAYEREESKLFNELGSELLDQVQLRFMNGVGVDGNPWVQSWRAEMQGGQTLRDKGILMNSYTYNVLPNGVEVGTNVEYAAPLHFGALILPKNGAYITFNVGGQYRRVKQVVLPPRTQLGINPENEESLLNIVGDFINELILRSS</sequence>
<organism evidence="1 2">
    <name type="scientific">Acinetobacter bereziniae</name>
    <name type="common">Acinetobacter genomosp. 10</name>
    <dbReference type="NCBI Taxonomy" id="106648"/>
    <lineage>
        <taxon>Bacteria</taxon>
        <taxon>Pseudomonadati</taxon>
        <taxon>Pseudomonadota</taxon>
        <taxon>Gammaproteobacteria</taxon>
        <taxon>Moraxellales</taxon>
        <taxon>Moraxellaceae</taxon>
        <taxon>Acinetobacter</taxon>
    </lineage>
</organism>
<dbReference type="InterPro" id="IPR006522">
    <property type="entry name" value="Phage_virion_morphogenesis"/>
</dbReference>
<dbReference type="Pfam" id="PF05069">
    <property type="entry name" value="Phage_tail_S"/>
    <property type="match status" value="1"/>
</dbReference>
<gene>
    <name evidence="1" type="ORF">I9054_011185</name>
</gene>
<accession>A0A8I1AMK1</accession>